<evidence type="ECO:0000313" key="3">
    <source>
        <dbReference type="EMBL" id="RPA82989.1"/>
    </source>
</evidence>
<dbReference type="Pfam" id="PF00856">
    <property type="entry name" value="SET"/>
    <property type="match status" value="1"/>
</dbReference>
<accession>A0A3N4IA93</accession>
<gene>
    <name evidence="3" type="ORF">BJ508DRAFT_375246</name>
</gene>
<evidence type="ECO:0000256" key="1">
    <source>
        <dbReference type="SAM" id="MobiDB-lite"/>
    </source>
</evidence>
<dbReference type="InterPro" id="IPR001214">
    <property type="entry name" value="SET_dom"/>
</dbReference>
<dbReference type="Proteomes" id="UP000275078">
    <property type="component" value="Unassembled WGS sequence"/>
</dbReference>
<dbReference type="InterPro" id="IPR053185">
    <property type="entry name" value="SET_domain_protein"/>
</dbReference>
<dbReference type="InterPro" id="IPR046341">
    <property type="entry name" value="SET_dom_sf"/>
</dbReference>
<dbReference type="Gene3D" id="2.170.270.10">
    <property type="entry name" value="SET domain"/>
    <property type="match status" value="1"/>
</dbReference>
<sequence length="394" mass="43609">MSPPPTNPLLSDWQLWSKGPEALLAIDDTLLTPDESGNGFTANVRIPAGRRLVEDPTITLAKATDDTSITEAIYFDSITGPSLATSSLALNFTHSCSPNAAASVGKEGTLKIHAIKDISKGEAVTLSYLGEDALITPSTDHLSKLKTRYGVTCTCPICSLPPDEQEARDALITDYLTATTTAQDESKTLTERLSANKKRHDLSLKLASYPLLPITRDVVLLLSSDANRDIQKERRSIHTLAHLRRVILTKGSDNPEAKALVVSLRTNKLPKSYNGEDAFLLRASEFEAWLWGDDEVLGNPSEVDDMLMQFSKTKPANRMRIKGEEESDEEQYEDIEGHEPGYEEDEEDEEEFFVRLWKKMLIPKKVVDAYIDELERDMYGFTLGESADDGPACA</sequence>
<evidence type="ECO:0000313" key="4">
    <source>
        <dbReference type="Proteomes" id="UP000275078"/>
    </source>
</evidence>
<keyword evidence="4" id="KW-1185">Reference proteome</keyword>
<organism evidence="3 4">
    <name type="scientific">Ascobolus immersus RN42</name>
    <dbReference type="NCBI Taxonomy" id="1160509"/>
    <lineage>
        <taxon>Eukaryota</taxon>
        <taxon>Fungi</taxon>
        <taxon>Dikarya</taxon>
        <taxon>Ascomycota</taxon>
        <taxon>Pezizomycotina</taxon>
        <taxon>Pezizomycetes</taxon>
        <taxon>Pezizales</taxon>
        <taxon>Ascobolaceae</taxon>
        <taxon>Ascobolus</taxon>
    </lineage>
</organism>
<dbReference type="CDD" id="cd20071">
    <property type="entry name" value="SET_SMYD"/>
    <property type="match status" value="1"/>
</dbReference>
<feature type="compositionally biased region" description="Acidic residues" evidence="1">
    <location>
        <begin position="325"/>
        <end position="334"/>
    </location>
</feature>
<proteinExistence type="predicted"/>
<evidence type="ECO:0000259" key="2">
    <source>
        <dbReference type="PROSITE" id="PS50280"/>
    </source>
</evidence>
<dbReference type="STRING" id="1160509.A0A3N4IA93"/>
<reference evidence="3 4" key="1">
    <citation type="journal article" date="2018" name="Nat. Ecol. Evol.">
        <title>Pezizomycetes genomes reveal the molecular basis of ectomycorrhizal truffle lifestyle.</title>
        <authorList>
            <person name="Murat C."/>
            <person name="Payen T."/>
            <person name="Noel B."/>
            <person name="Kuo A."/>
            <person name="Morin E."/>
            <person name="Chen J."/>
            <person name="Kohler A."/>
            <person name="Krizsan K."/>
            <person name="Balestrini R."/>
            <person name="Da Silva C."/>
            <person name="Montanini B."/>
            <person name="Hainaut M."/>
            <person name="Levati E."/>
            <person name="Barry K.W."/>
            <person name="Belfiori B."/>
            <person name="Cichocki N."/>
            <person name="Clum A."/>
            <person name="Dockter R.B."/>
            <person name="Fauchery L."/>
            <person name="Guy J."/>
            <person name="Iotti M."/>
            <person name="Le Tacon F."/>
            <person name="Lindquist E.A."/>
            <person name="Lipzen A."/>
            <person name="Malagnac F."/>
            <person name="Mello A."/>
            <person name="Molinier V."/>
            <person name="Miyauchi S."/>
            <person name="Poulain J."/>
            <person name="Riccioni C."/>
            <person name="Rubini A."/>
            <person name="Sitrit Y."/>
            <person name="Splivallo R."/>
            <person name="Traeger S."/>
            <person name="Wang M."/>
            <person name="Zifcakova L."/>
            <person name="Wipf D."/>
            <person name="Zambonelli A."/>
            <person name="Paolocci F."/>
            <person name="Nowrousian M."/>
            <person name="Ottonello S."/>
            <person name="Baldrian P."/>
            <person name="Spatafora J.W."/>
            <person name="Henrissat B."/>
            <person name="Nagy L.G."/>
            <person name="Aury J.M."/>
            <person name="Wincker P."/>
            <person name="Grigoriev I.V."/>
            <person name="Bonfante P."/>
            <person name="Martin F.M."/>
        </authorList>
    </citation>
    <scope>NUCLEOTIDE SEQUENCE [LARGE SCALE GENOMIC DNA]</scope>
    <source>
        <strain evidence="3 4">RN42</strain>
    </source>
</reference>
<name>A0A3N4IA93_ASCIM</name>
<protein>
    <recommendedName>
        <fullName evidence="2">SET domain-containing protein</fullName>
    </recommendedName>
</protein>
<dbReference type="PANTHER" id="PTHR47332:SF2">
    <property type="entry name" value="SET-6"/>
    <property type="match status" value="1"/>
</dbReference>
<dbReference type="EMBL" id="ML119667">
    <property type="protein sequence ID" value="RPA82989.1"/>
    <property type="molecule type" value="Genomic_DNA"/>
</dbReference>
<feature type="region of interest" description="Disordered" evidence="1">
    <location>
        <begin position="317"/>
        <end position="346"/>
    </location>
</feature>
<dbReference type="PROSITE" id="PS50280">
    <property type="entry name" value="SET"/>
    <property type="match status" value="1"/>
</dbReference>
<dbReference type="SUPFAM" id="SSF82199">
    <property type="entry name" value="SET domain"/>
    <property type="match status" value="1"/>
</dbReference>
<dbReference type="OrthoDB" id="265717at2759"/>
<feature type="domain" description="SET" evidence="2">
    <location>
        <begin position="22"/>
        <end position="129"/>
    </location>
</feature>
<dbReference type="AlphaFoldDB" id="A0A3N4IA93"/>
<dbReference type="PANTHER" id="PTHR47332">
    <property type="entry name" value="SET DOMAIN-CONTAINING PROTEIN 5"/>
    <property type="match status" value="1"/>
</dbReference>